<name>C4FAJ2_9ACTN</name>
<dbReference type="GO" id="GO:0008982">
    <property type="term" value="F:protein-N(PI)-phosphohistidine-sugar phosphotransferase activity"/>
    <property type="evidence" value="ECO:0007669"/>
    <property type="project" value="InterPro"/>
</dbReference>
<gene>
    <name evidence="9" type="ORF">COLINT_03084</name>
</gene>
<dbReference type="GO" id="GO:0005737">
    <property type="term" value="C:cytoplasm"/>
    <property type="evidence" value="ECO:0007669"/>
    <property type="project" value="UniProtKB-SubCell"/>
</dbReference>
<dbReference type="PROSITE" id="PS51101">
    <property type="entry name" value="PTS_EIIB_TYPE_4"/>
    <property type="match status" value="1"/>
</dbReference>
<evidence type="ECO:0000259" key="8">
    <source>
        <dbReference type="PROSITE" id="PS51101"/>
    </source>
</evidence>
<accession>C4FAJ2</accession>
<keyword evidence="4" id="KW-0762">Sugar transport</keyword>
<evidence type="ECO:0000256" key="1">
    <source>
        <dbReference type="ARBA" id="ARBA00004496"/>
    </source>
</evidence>
<feature type="domain" description="PTS EIIB type-4" evidence="8">
    <location>
        <begin position="4"/>
        <end position="165"/>
    </location>
</feature>
<reference evidence="9 10" key="1">
    <citation type="submission" date="2009-04" db="EMBL/GenBank/DDBJ databases">
        <authorList>
            <person name="Weinstock G."/>
            <person name="Sodergren E."/>
            <person name="Clifton S."/>
            <person name="Fulton L."/>
            <person name="Fulton B."/>
            <person name="Courtney L."/>
            <person name="Fronick C."/>
            <person name="Harrison M."/>
            <person name="Strong C."/>
            <person name="Farmer C."/>
            <person name="Delahaunty K."/>
            <person name="Markovic C."/>
            <person name="Hall O."/>
            <person name="Minx P."/>
            <person name="Tomlinson C."/>
            <person name="Mitreva M."/>
            <person name="Nelson J."/>
            <person name="Hou S."/>
            <person name="Wollam A."/>
            <person name="Pepin K.H."/>
            <person name="Johnson M."/>
            <person name="Bhonagiri V."/>
            <person name="Nash W.E."/>
            <person name="Warren W."/>
            <person name="Chinwalla A."/>
            <person name="Mardis E.R."/>
            <person name="Wilson R.K."/>
        </authorList>
    </citation>
    <scope>NUCLEOTIDE SEQUENCE [LARGE SCALE GENOMIC DNA]</scope>
    <source>
        <strain evidence="9 10">DSM 13280</strain>
    </source>
</reference>
<evidence type="ECO:0000313" key="9">
    <source>
        <dbReference type="EMBL" id="EEP44126.1"/>
    </source>
</evidence>
<dbReference type="STRING" id="521003.COLINT_03084"/>
<keyword evidence="7" id="KW-0418">Kinase</keyword>
<dbReference type="HOGENOM" id="CLU_116175_1_0_11"/>
<evidence type="ECO:0000256" key="2">
    <source>
        <dbReference type="ARBA" id="ARBA00022448"/>
    </source>
</evidence>
<evidence type="ECO:0000256" key="4">
    <source>
        <dbReference type="ARBA" id="ARBA00022597"/>
    </source>
</evidence>
<evidence type="ECO:0000256" key="6">
    <source>
        <dbReference type="ARBA" id="ARBA00022683"/>
    </source>
</evidence>
<comment type="caution">
    <text evidence="9">The sequence shown here is derived from an EMBL/GenBank/DDBJ whole genome shotgun (WGS) entry which is preliminary data.</text>
</comment>
<dbReference type="SUPFAM" id="SSF52728">
    <property type="entry name" value="PTS IIb component"/>
    <property type="match status" value="1"/>
</dbReference>
<dbReference type="InterPro" id="IPR036667">
    <property type="entry name" value="PTS_IIB_sorbose-sp_sf"/>
</dbReference>
<dbReference type="InterPro" id="IPR004720">
    <property type="entry name" value="PTS_IIB_sorbose-sp"/>
</dbReference>
<dbReference type="eggNOG" id="COG3444">
    <property type="taxonomic scope" value="Bacteria"/>
</dbReference>
<evidence type="ECO:0000256" key="7">
    <source>
        <dbReference type="ARBA" id="ARBA00022777"/>
    </source>
</evidence>
<dbReference type="GO" id="GO:0016301">
    <property type="term" value="F:kinase activity"/>
    <property type="evidence" value="ECO:0007669"/>
    <property type="project" value="UniProtKB-KW"/>
</dbReference>
<proteinExistence type="predicted"/>
<dbReference type="EMBL" id="ABXH02000019">
    <property type="protein sequence ID" value="EEP44126.1"/>
    <property type="molecule type" value="Genomic_DNA"/>
</dbReference>
<dbReference type="Pfam" id="PF03830">
    <property type="entry name" value="PTSIIB_sorb"/>
    <property type="match status" value="1"/>
</dbReference>
<sequence>MGKDLSMIQRIRIDDRLLHGQVAFSWKSKLDFNAIVIASDAAANDPMRKQIMKMCCPEGVKLAVRTVEDAAELLKNPRLESMRVFVVCPDPETVKRLLDLIPDRPLVNLGGMASGEGKRLFSRMVYVSDEDVAALDDIDAMGIEIEVQEVPSTTAQSYKHLREKF</sequence>
<dbReference type="Gene3D" id="3.40.35.10">
    <property type="entry name" value="Phosphotransferase system, sorbose subfamily IIB component"/>
    <property type="match status" value="1"/>
</dbReference>
<keyword evidence="2" id="KW-0813">Transport</keyword>
<dbReference type="Proteomes" id="UP000003295">
    <property type="component" value="Unassembled WGS sequence"/>
</dbReference>
<keyword evidence="6" id="KW-0598">Phosphotransferase system</keyword>
<organism evidence="9 10">
    <name type="scientific">Collinsella intestinalis DSM 13280</name>
    <dbReference type="NCBI Taxonomy" id="521003"/>
    <lineage>
        <taxon>Bacteria</taxon>
        <taxon>Bacillati</taxon>
        <taxon>Actinomycetota</taxon>
        <taxon>Coriobacteriia</taxon>
        <taxon>Coriobacteriales</taxon>
        <taxon>Coriobacteriaceae</taxon>
        <taxon>Collinsella</taxon>
    </lineage>
</organism>
<comment type="subcellular location">
    <subcellularLocation>
        <location evidence="1">Cytoplasm</location>
    </subcellularLocation>
</comment>
<dbReference type="GO" id="GO:0009401">
    <property type="term" value="P:phosphoenolpyruvate-dependent sugar phosphotransferase system"/>
    <property type="evidence" value="ECO:0007669"/>
    <property type="project" value="UniProtKB-KW"/>
</dbReference>
<evidence type="ECO:0000256" key="3">
    <source>
        <dbReference type="ARBA" id="ARBA00022490"/>
    </source>
</evidence>
<evidence type="ECO:0000313" key="10">
    <source>
        <dbReference type="Proteomes" id="UP000003295"/>
    </source>
</evidence>
<keyword evidence="5" id="KW-0808">Transferase</keyword>
<dbReference type="AlphaFoldDB" id="C4FAJ2"/>
<keyword evidence="3" id="KW-0963">Cytoplasm</keyword>
<protein>
    <submittedName>
        <fullName evidence="9">PTS system sorbose subfamily IIB component</fullName>
    </submittedName>
</protein>
<evidence type="ECO:0000256" key="5">
    <source>
        <dbReference type="ARBA" id="ARBA00022679"/>
    </source>
</evidence>